<dbReference type="AlphaFoldDB" id="M3R9A0"/>
<name>M3R9A0_HELPX</name>
<feature type="transmembrane region" description="Helical" evidence="1">
    <location>
        <begin position="9"/>
        <end position="28"/>
    </location>
</feature>
<keyword evidence="1" id="KW-0812">Transmembrane</keyword>
<dbReference type="Proteomes" id="UP000011872">
    <property type="component" value="Unassembled WGS sequence"/>
</dbReference>
<organism evidence="2 3">
    <name type="scientific">Helicobacter pylori GAM265BSii</name>
    <dbReference type="NCBI Taxonomy" id="1159049"/>
    <lineage>
        <taxon>Bacteria</taxon>
        <taxon>Pseudomonadati</taxon>
        <taxon>Campylobacterota</taxon>
        <taxon>Epsilonproteobacteria</taxon>
        <taxon>Campylobacterales</taxon>
        <taxon>Helicobacteraceae</taxon>
        <taxon>Helicobacter</taxon>
    </lineage>
</organism>
<evidence type="ECO:0000313" key="3">
    <source>
        <dbReference type="Proteomes" id="UP000011872"/>
    </source>
</evidence>
<dbReference type="HOGENOM" id="CLU_3118577_0_0_7"/>
<reference evidence="2 3" key="1">
    <citation type="submission" date="2012-12" db="EMBL/GenBank/DDBJ databases">
        <authorList>
            <person name="Weinstock G."/>
            <person name="Sodergren E."/>
            <person name="Lobos E.A."/>
            <person name="Fulton L."/>
            <person name="Fulton R."/>
            <person name="Courtney L."/>
            <person name="Fronick C."/>
            <person name="O'Laughlin M."/>
            <person name="Godfrey J."/>
            <person name="Wilson R.M."/>
            <person name="Miner T."/>
            <person name="Farmer C."/>
            <person name="Delehaunty K."/>
            <person name="Cordes M."/>
            <person name="Minx P."/>
            <person name="Tomlinson C."/>
            <person name="Chen J."/>
            <person name="Wollam A."/>
            <person name="Pepin K.H."/>
            <person name="Bhonagiri V."/>
            <person name="Zhang X."/>
            <person name="Suruliraj S."/>
            <person name="Antonio M."/>
            <person name="Secka O."/>
            <person name="Thomas J."/>
            <person name="Warren W."/>
            <person name="Mitreva M."/>
            <person name="Mardis E.R."/>
            <person name="Wilson R.K."/>
        </authorList>
    </citation>
    <scope>NUCLEOTIDE SEQUENCE [LARGE SCALE GENOMIC DNA]</scope>
    <source>
        <strain evidence="2 3">GAM265BSii</strain>
    </source>
</reference>
<evidence type="ECO:0000256" key="1">
    <source>
        <dbReference type="SAM" id="Phobius"/>
    </source>
</evidence>
<proteinExistence type="predicted"/>
<protein>
    <submittedName>
        <fullName evidence="2">Uncharacterized protein</fullName>
    </submittedName>
</protein>
<accession>M3R9A0</accession>
<gene>
    <name evidence="2" type="ORF">HMPREF1421_01146</name>
</gene>
<evidence type="ECO:0000313" key="2">
    <source>
        <dbReference type="EMBL" id="EMH27952.1"/>
    </source>
</evidence>
<dbReference type="EMBL" id="APDY01000061">
    <property type="protein sequence ID" value="EMH27952.1"/>
    <property type="molecule type" value="Genomic_DNA"/>
</dbReference>
<comment type="caution">
    <text evidence="2">The sequence shown here is derived from an EMBL/GenBank/DDBJ whole genome shotgun (WGS) entry which is preliminary data.</text>
</comment>
<keyword evidence="1" id="KW-0472">Membrane</keyword>
<keyword evidence="1" id="KW-1133">Transmembrane helix</keyword>
<sequence length="50" mass="6014">MYRTLKTGLIAKTLFDILIFIFNIFNILRFCEKKFHFYCLYFLNGVIIAS</sequence>